<dbReference type="RefSeq" id="WP_177197167.1">
    <property type="nucleotide sequence ID" value="NZ_FNXY01000012.1"/>
</dbReference>
<feature type="domain" description="Alginate lyase" evidence="3">
    <location>
        <begin position="66"/>
        <end position="343"/>
    </location>
</feature>
<sequence length="404" mass="46967">MLINFLCRLFENQRFSHTLNPLVFCFIVFPNFSFGQGNAVESEVIWTLRTHIMTEAGWAMMQEPVTVTAETSPRSQGGKHDFYSEGDYWWPDSLNPDGPYIQRDGLTNPAIFTAHRLAMIRFSRIVGALASAYKITGEDKYATQAFRHINAWFVDSETRMNPSLLFAQAIKGRATGRGIGIIDTIHLMEVAQGIIVMQQAKSVRQKDVAQIKDWFADYINWLMTHQYGKDEMEAKNNHGTCWAMQVASFAKLTENKEVMDFCRNRYKSVFLPYQMNANGSFPQELRRTKPYGYSIFNLDAMVMLCQILSDKENNLWIYQTIDGRSIKRGILYLYPFIANKKKWPLKPDVMYWDNWPVAQPFLVFGAQAFNEDDWLETWKKLDHNPKVEEVLRNLPVRNPVIWFE</sequence>
<dbReference type="AlphaFoldDB" id="A0A1H7BAN7"/>
<accession>A0A1H7BAN7</accession>
<dbReference type="STRING" id="408657.SAMN04487995_6058"/>
<dbReference type="InterPro" id="IPR008397">
    <property type="entry name" value="Alginate_lyase_dom"/>
</dbReference>
<dbReference type="Gene3D" id="1.50.10.100">
    <property type="entry name" value="Chondroitin AC/alginate lyase"/>
    <property type="match status" value="1"/>
</dbReference>
<organism evidence="4 5">
    <name type="scientific">Dyadobacter koreensis</name>
    <dbReference type="NCBI Taxonomy" id="408657"/>
    <lineage>
        <taxon>Bacteria</taxon>
        <taxon>Pseudomonadati</taxon>
        <taxon>Bacteroidota</taxon>
        <taxon>Cytophagia</taxon>
        <taxon>Cytophagales</taxon>
        <taxon>Spirosomataceae</taxon>
        <taxon>Dyadobacter</taxon>
    </lineage>
</organism>
<evidence type="ECO:0000256" key="2">
    <source>
        <dbReference type="ARBA" id="ARBA00023239"/>
    </source>
</evidence>
<evidence type="ECO:0000313" key="5">
    <source>
        <dbReference type="Proteomes" id="UP000199532"/>
    </source>
</evidence>
<dbReference type="Proteomes" id="UP000199532">
    <property type="component" value="Unassembled WGS sequence"/>
</dbReference>
<protein>
    <submittedName>
        <fullName evidence="4">Alginate lyase</fullName>
    </submittedName>
</protein>
<evidence type="ECO:0000313" key="4">
    <source>
        <dbReference type="EMBL" id="SEJ71400.1"/>
    </source>
</evidence>
<reference evidence="4 5" key="1">
    <citation type="submission" date="2016-10" db="EMBL/GenBank/DDBJ databases">
        <authorList>
            <person name="de Groot N.N."/>
        </authorList>
    </citation>
    <scope>NUCLEOTIDE SEQUENCE [LARGE SCALE GENOMIC DNA]</scope>
    <source>
        <strain evidence="4 5">DSM 19938</strain>
    </source>
</reference>
<name>A0A1H7BAN7_9BACT</name>
<dbReference type="SUPFAM" id="SSF48230">
    <property type="entry name" value="Chondroitin AC/alginate lyase"/>
    <property type="match status" value="1"/>
</dbReference>
<keyword evidence="2 4" id="KW-0456">Lyase</keyword>
<evidence type="ECO:0000256" key="1">
    <source>
        <dbReference type="ARBA" id="ARBA00022729"/>
    </source>
</evidence>
<evidence type="ECO:0000259" key="3">
    <source>
        <dbReference type="Pfam" id="PF05426"/>
    </source>
</evidence>
<dbReference type="Pfam" id="PF05426">
    <property type="entry name" value="Alginate_lyase"/>
    <property type="match status" value="1"/>
</dbReference>
<dbReference type="InterPro" id="IPR008929">
    <property type="entry name" value="Chondroitin_lyas"/>
</dbReference>
<gene>
    <name evidence="4" type="ORF">SAMN04487995_6058</name>
</gene>
<dbReference type="GO" id="GO:0042597">
    <property type="term" value="C:periplasmic space"/>
    <property type="evidence" value="ECO:0007669"/>
    <property type="project" value="InterPro"/>
</dbReference>
<keyword evidence="5" id="KW-1185">Reference proteome</keyword>
<proteinExistence type="predicted"/>
<dbReference type="GO" id="GO:0016829">
    <property type="term" value="F:lyase activity"/>
    <property type="evidence" value="ECO:0007669"/>
    <property type="project" value="UniProtKB-KW"/>
</dbReference>
<dbReference type="EMBL" id="FNXY01000012">
    <property type="protein sequence ID" value="SEJ71400.1"/>
    <property type="molecule type" value="Genomic_DNA"/>
</dbReference>
<keyword evidence="1" id="KW-0732">Signal</keyword>